<organism evidence="2 3">
    <name type="scientific">Laetiporus sulphureus 93-53</name>
    <dbReference type="NCBI Taxonomy" id="1314785"/>
    <lineage>
        <taxon>Eukaryota</taxon>
        <taxon>Fungi</taxon>
        <taxon>Dikarya</taxon>
        <taxon>Basidiomycota</taxon>
        <taxon>Agaricomycotina</taxon>
        <taxon>Agaricomycetes</taxon>
        <taxon>Polyporales</taxon>
        <taxon>Laetiporus</taxon>
    </lineage>
</organism>
<proteinExistence type="predicted"/>
<dbReference type="GeneID" id="63828685"/>
<feature type="region of interest" description="Disordered" evidence="1">
    <location>
        <begin position="111"/>
        <end position="143"/>
    </location>
</feature>
<feature type="region of interest" description="Disordered" evidence="1">
    <location>
        <begin position="40"/>
        <end position="84"/>
    </location>
</feature>
<keyword evidence="3" id="KW-1185">Reference proteome</keyword>
<feature type="compositionally biased region" description="Polar residues" evidence="1">
    <location>
        <begin position="117"/>
        <end position="127"/>
    </location>
</feature>
<evidence type="ECO:0000256" key="1">
    <source>
        <dbReference type="SAM" id="MobiDB-lite"/>
    </source>
</evidence>
<evidence type="ECO:0000313" key="2">
    <source>
        <dbReference type="EMBL" id="KZT04213.1"/>
    </source>
</evidence>
<evidence type="ECO:0000313" key="3">
    <source>
        <dbReference type="Proteomes" id="UP000076871"/>
    </source>
</evidence>
<gene>
    <name evidence="2" type="ORF">LAESUDRAFT_751277</name>
</gene>
<dbReference type="EMBL" id="KV427638">
    <property type="protein sequence ID" value="KZT04213.1"/>
    <property type="molecule type" value="Genomic_DNA"/>
</dbReference>
<name>A0A165D5Z9_9APHY</name>
<sequence>MGRGKGEIVCIDDCYLLQIWAWFYGVPVRPLGENKGHKLPADLRTATDGASQGGPDSSGNTFQESASSMITLESPGVEDVGNPAARRNVTISNVDIPIMGSSLTAAIYKHDPIPSLPASSPPRQNFSGGDVGPRTKRGDSDDS</sequence>
<protein>
    <submittedName>
        <fullName evidence="2">Uncharacterized protein</fullName>
    </submittedName>
</protein>
<dbReference type="RefSeq" id="XP_040761953.1">
    <property type="nucleotide sequence ID" value="XM_040911657.1"/>
</dbReference>
<reference evidence="2 3" key="1">
    <citation type="journal article" date="2016" name="Mol. Biol. Evol.">
        <title>Comparative Genomics of Early-Diverging Mushroom-Forming Fungi Provides Insights into the Origins of Lignocellulose Decay Capabilities.</title>
        <authorList>
            <person name="Nagy L.G."/>
            <person name="Riley R."/>
            <person name="Tritt A."/>
            <person name="Adam C."/>
            <person name="Daum C."/>
            <person name="Floudas D."/>
            <person name="Sun H."/>
            <person name="Yadav J.S."/>
            <person name="Pangilinan J."/>
            <person name="Larsson K.H."/>
            <person name="Matsuura K."/>
            <person name="Barry K."/>
            <person name="Labutti K."/>
            <person name="Kuo R."/>
            <person name="Ohm R.A."/>
            <person name="Bhattacharya S.S."/>
            <person name="Shirouzu T."/>
            <person name="Yoshinaga Y."/>
            <person name="Martin F.M."/>
            <person name="Grigoriev I.V."/>
            <person name="Hibbett D.S."/>
        </authorList>
    </citation>
    <scope>NUCLEOTIDE SEQUENCE [LARGE SCALE GENOMIC DNA]</scope>
    <source>
        <strain evidence="2 3">93-53</strain>
    </source>
</reference>
<dbReference type="InParanoid" id="A0A165D5Z9"/>
<accession>A0A165D5Z9</accession>
<feature type="compositionally biased region" description="Polar residues" evidence="1">
    <location>
        <begin position="48"/>
        <end position="71"/>
    </location>
</feature>
<dbReference type="Proteomes" id="UP000076871">
    <property type="component" value="Unassembled WGS sequence"/>
</dbReference>
<dbReference type="AlphaFoldDB" id="A0A165D5Z9"/>